<organism evidence="1 2">
    <name type="scientific">Tetranychus urticae</name>
    <name type="common">Two-spotted spider mite</name>
    <dbReference type="NCBI Taxonomy" id="32264"/>
    <lineage>
        <taxon>Eukaryota</taxon>
        <taxon>Metazoa</taxon>
        <taxon>Ecdysozoa</taxon>
        <taxon>Arthropoda</taxon>
        <taxon>Chelicerata</taxon>
        <taxon>Arachnida</taxon>
        <taxon>Acari</taxon>
        <taxon>Acariformes</taxon>
        <taxon>Trombidiformes</taxon>
        <taxon>Prostigmata</taxon>
        <taxon>Eleutherengona</taxon>
        <taxon>Raphignathae</taxon>
        <taxon>Tetranychoidea</taxon>
        <taxon>Tetranychidae</taxon>
        <taxon>Tetranychus</taxon>
    </lineage>
</organism>
<evidence type="ECO:0000313" key="1">
    <source>
        <dbReference type="EnsemblMetazoa" id="tetur05g08250.1"/>
    </source>
</evidence>
<evidence type="ECO:0000313" key="2">
    <source>
        <dbReference type="Proteomes" id="UP000015104"/>
    </source>
</evidence>
<dbReference type="EMBL" id="CAEY01001591">
    <property type="status" value="NOT_ANNOTATED_CDS"/>
    <property type="molecule type" value="Genomic_DNA"/>
</dbReference>
<dbReference type="EnsemblMetazoa" id="tetur05g08250.1">
    <property type="protein sequence ID" value="tetur05g08250.1"/>
    <property type="gene ID" value="tetur05g08250"/>
</dbReference>
<accession>T1K614</accession>
<protein>
    <submittedName>
        <fullName evidence="1">Uncharacterized protein</fullName>
    </submittedName>
</protein>
<sequence length="101" mass="11398">MIETITRNLEFFGYTFKVNHLPDPGPFCIYHCNDKAIAFGTIHFNRADGFKNLGSLTSTILIYSEQQISATAAKKEVQFSDQVVQLHSMLILAIDMKICII</sequence>
<name>T1K614_TETUR</name>
<dbReference type="AlphaFoldDB" id="T1K614"/>
<dbReference type="HOGENOM" id="CLU_2295182_0_0_1"/>
<proteinExistence type="predicted"/>
<keyword evidence="2" id="KW-1185">Reference proteome</keyword>
<reference evidence="2" key="1">
    <citation type="submission" date="2011-08" db="EMBL/GenBank/DDBJ databases">
        <authorList>
            <person name="Rombauts S."/>
        </authorList>
    </citation>
    <scope>NUCLEOTIDE SEQUENCE</scope>
    <source>
        <strain evidence="2">London</strain>
    </source>
</reference>
<dbReference type="Proteomes" id="UP000015104">
    <property type="component" value="Unassembled WGS sequence"/>
</dbReference>
<reference evidence="1" key="2">
    <citation type="submission" date="2015-06" db="UniProtKB">
        <authorList>
            <consortium name="EnsemblMetazoa"/>
        </authorList>
    </citation>
    <scope>IDENTIFICATION</scope>
</reference>